<protein>
    <recommendedName>
        <fullName evidence="6">Integral membrane bound transporter domain-containing protein</fullName>
    </recommendedName>
</protein>
<evidence type="ECO:0000256" key="5">
    <source>
        <dbReference type="SAM" id="Phobius"/>
    </source>
</evidence>
<accession>A0A498H5D5</accession>
<keyword evidence="8" id="KW-1185">Reference proteome</keyword>
<evidence type="ECO:0000313" key="8">
    <source>
        <dbReference type="Proteomes" id="UP000290932"/>
    </source>
</evidence>
<dbReference type="EMBL" id="LHQS01000001">
    <property type="protein sequence ID" value="RXE57120.1"/>
    <property type="molecule type" value="Genomic_DNA"/>
</dbReference>
<keyword evidence="3 5" id="KW-1133">Transmembrane helix</keyword>
<dbReference type="Proteomes" id="UP000290932">
    <property type="component" value="Unassembled WGS sequence"/>
</dbReference>
<sequence>MRFPGRITAGTLTVAVQYVIVSLIAYLGAYSFTNLVHGSYASIGGLWAMISGMVVLQATMDATESTAGRRVFGSLVGAVLSAAYLLVFPFSPVGMALSIGITVLICQAFQVPDHARLAAITVGAIMIFSDLNPEIGPVVNAALRFGEVFIGSTVAVLVVRFWPFSPKDETRAE</sequence>
<keyword evidence="2 5" id="KW-0812">Transmembrane</keyword>
<evidence type="ECO:0000313" key="7">
    <source>
        <dbReference type="EMBL" id="RXE57120.1"/>
    </source>
</evidence>
<name>A0A498H5D5_9EURY</name>
<feature type="transmembrane region" description="Helical" evidence="5">
    <location>
        <begin position="38"/>
        <end position="59"/>
    </location>
</feature>
<proteinExistence type="predicted"/>
<dbReference type="GO" id="GO:0016020">
    <property type="term" value="C:membrane"/>
    <property type="evidence" value="ECO:0007669"/>
    <property type="project" value="UniProtKB-SubCell"/>
</dbReference>
<feature type="transmembrane region" description="Helical" evidence="5">
    <location>
        <begin position="12"/>
        <end position="32"/>
    </location>
</feature>
<gene>
    <name evidence="7" type="ORF">ABH15_03065</name>
</gene>
<dbReference type="InterPro" id="IPR049453">
    <property type="entry name" value="Memb_transporter_dom"/>
</dbReference>
<comment type="subcellular location">
    <subcellularLocation>
        <location evidence="1">Membrane</location>
        <topology evidence="1">Multi-pass membrane protein</topology>
    </subcellularLocation>
</comment>
<dbReference type="AlphaFoldDB" id="A0A498H5D5"/>
<evidence type="ECO:0000256" key="1">
    <source>
        <dbReference type="ARBA" id="ARBA00004141"/>
    </source>
</evidence>
<comment type="caution">
    <text evidence="7">The sequence shown here is derived from an EMBL/GenBank/DDBJ whole genome shotgun (WGS) entry which is preliminary data.</text>
</comment>
<dbReference type="Pfam" id="PF13515">
    <property type="entry name" value="FUSC_2"/>
    <property type="match status" value="1"/>
</dbReference>
<dbReference type="RefSeq" id="WP_128692884.1">
    <property type="nucleotide sequence ID" value="NZ_LHQS01000001.1"/>
</dbReference>
<evidence type="ECO:0000256" key="2">
    <source>
        <dbReference type="ARBA" id="ARBA00022692"/>
    </source>
</evidence>
<feature type="transmembrane region" description="Helical" evidence="5">
    <location>
        <begin position="71"/>
        <end position="87"/>
    </location>
</feature>
<feature type="domain" description="Integral membrane bound transporter" evidence="6">
    <location>
        <begin position="44"/>
        <end position="158"/>
    </location>
</feature>
<reference evidence="7 8" key="1">
    <citation type="journal article" date="2015" name="Int. J. Syst. Evol. Microbiol.">
        <title>Methanoculleus taiwanensis sp. nov., a methanogen isolated from deep marine sediment at the deformation front area near Taiwan.</title>
        <authorList>
            <person name="Weng C.Y."/>
            <person name="Chen S.C."/>
            <person name="Lai M.C."/>
            <person name="Wu S.Y."/>
            <person name="Lin S."/>
            <person name="Yang T.F."/>
            <person name="Chen P.C."/>
        </authorList>
    </citation>
    <scope>NUCLEOTIDE SEQUENCE [LARGE SCALE GENOMIC DNA]</scope>
    <source>
        <strain evidence="7 8">CYW4</strain>
    </source>
</reference>
<organism evidence="7 8">
    <name type="scientific">Methanoculleus taiwanensis</name>
    <dbReference type="NCBI Taxonomy" id="1550565"/>
    <lineage>
        <taxon>Archaea</taxon>
        <taxon>Methanobacteriati</taxon>
        <taxon>Methanobacteriota</taxon>
        <taxon>Stenosarchaea group</taxon>
        <taxon>Methanomicrobia</taxon>
        <taxon>Methanomicrobiales</taxon>
        <taxon>Methanomicrobiaceae</taxon>
        <taxon>Methanoculleus</taxon>
    </lineage>
</organism>
<dbReference type="OrthoDB" id="117717at2157"/>
<evidence type="ECO:0000256" key="3">
    <source>
        <dbReference type="ARBA" id="ARBA00022989"/>
    </source>
</evidence>
<keyword evidence="4 5" id="KW-0472">Membrane</keyword>
<evidence type="ECO:0000259" key="6">
    <source>
        <dbReference type="Pfam" id="PF13515"/>
    </source>
</evidence>
<evidence type="ECO:0000256" key="4">
    <source>
        <dbReference type="ARBA" id="ARBA00023136"/>
    </source>
</evidence>